<evidence type="ECO:0000313" key="3">
    <source>
        <dbReference type="EMBL" id="NYH26820.1"/>
    </source>
</evidence>
<protein>
    <recommendedName>
        <fullName evidence="5">2-methylaconitate cis-trans isomerase</fullName>
    </recommendedName>
</protein>
<dbReference type="PANTHER" id="PTHR43709:SF2">
    <property type="entry name" value="DUF453 DOMAIN PROTEIN (AFU_ORTHOLOGUE AFUA_6G00360)"/>
    <property type="match status" value="1"/>
</dbReference>
<dbReference type="Pfam" id="PF04303">
    <property type="entry name" value="PrpF"/>
    <property type="match status" value="1"/>
</dbReference>
<dbReference type="PANTHER" id="PTHR43709">
    <property type="entry name" value="ACONITATE ISOMERASE-RELATED"/>
    <property type="match status" value="1"/>
</dbReference>
<keyword evidence="4" id="KW-1185">Reference proteome</keyword>
<dbReference type="GO" id="GO:0016853">
    <property type="term" value="F:isomerase activity"/>
    <property type="evidence" value="ECO:0007669"/>
    <property type="project" value="UniProtKB-KW"/>
</dbReference>
<reference evidence="3 4" key="1">
    <citation type="submission" date="2020-07" db="EMBL/GenBank/DDBJ databases">
        <title>Exploring microbial biodiversity for novel pathways involved in the catabolism of aromatic compounds derived from lignin.</title>
        <authorList>
            <person name="Elkins J."/>
        </authorList>
    </citation>
    <scope>NUCLEOTIDE SEQUENCE [LARGE SCALE GENOMIC DNA]</scope>
    <source>
        <strain evidence="3 4">H2C3C</strain>
    </source>
</reference>
<proteinExistence type="inferred from homology"/>
<dbReference type="FunFam" id="3.10.310.10:FF:000018">
    <property type="entry name" value="2-methylaconitate cis-trans isomerase"/>
    <property type="match status" value="1"/>
</dbReference>
<dbReference type="InterPro" id="IPR007400">
    <property type="entry name" value="PrpF-like"/>
</dbReference>
<gene>
    <name evidence="3" type="ORF">GGD40_006391</name>
</gene>
<dbReference type="Proteomes" id="UP000540929">
    <property type="component" value="Unassembled WGS sequence"/>
</dbReference>
<dbReference type="AlphaFoldDB" id="A0A7Y9WUY4"/>
<sequence length="396" mass="41486">MAHSPQIKIPATYMRGGTSKGVFFRLQDLPESAQVPGAARDTLLMRVIGSPDPYGKQTDGMGGATSSTSKTVIIAKSSKPDHDVDYLFGQVSIDQAFVDWSGNCGNLSAAVGPFAISAGLVDPSRIPRDGVAIVRIWQANIGKTIIGHVPMTDGAVQETGDFELDGVTFPAAEVQLEFMDPAAEEEGGGGSMFPTGNLVDDLEVPGVGTLKATMINAGIPTIFIEAEAIGYKGTELQDAINSDEKALAMFETIRAHGALRMGLIKQLDEIATRQHTPKVAFVAKPAEYVASSGKRIAAADVDLLVRAMSMGKLHHAMMGTAAVAIGTAAAISGTLVNLAAGGGEREAVRFGHPSGTLRVGAEARESGGEWTVTKAIMSRSARVLMEGWVRVPRVGD</sequence>
<dbReference type="GO" id="GO:0019629">
    <property type="term" value="P:propionate catabolic process, 2-methylcitrate cycle"/>
    <property type="evidence" value="ECO:0007669"/>
    <property type="project" value="InterPro"/>
</dbReference>
<evidence type="ECO:0008006" key="5">
    <source>
        <dbReference type="Google" id="ProtNLM"/>
    </source>
</evidence>
<dbReference type="NCBIfam" id="TIGR02334">
    <property type="entry name" value="prpF"/>
    <property type="match status" value="1"/>
</dbReference>
<keyword evidence="2" id="KW-0413">Isomerase</keyword>
<dbReference type="EMBL" id="JACCAS010000002">
    <property type="protein sequence ID" value="NYH26820.1"/>
    <property type="molecule type" value="Genomic_DNA"/>
</dbReference>
<comment type="similarity">
    <text evidence="1">Belongs to the PrpF family.</text>
</comment>
<comment type="caution">
    <text evidence="3">The sequence shown here is derived from an EMBL/GenBank/DDBJ whole genome shotgun (WGS) entry which is preliminary data.</text>
</comment>
<evidence type="ECO:0000256" key="2">
    <source>
        <dbReference type="ARBA" id="ARBA00023235"/>
    </source>
</evidence>
<evidence type="ECO:0000313" key="4">
    <source>
        <dbReference type="Proteomes" id="UP000540929"/>
    </source>
</evidence>
<evidence type="ECO:0000256" key="1">
    <source>
        <dbReference type="ARBA" id="ARBA00007673"/>
    </source>
</evidence>
<accession>A0A7Y9WUY4</accession>
<dbReference type="Gene3D" id="3.10.310.10">
    <property type="entry name" value="Diaminopimelate Epimerase, Chain A, domain 1"/>
    <property type="match status" value="2"/>
</dbReference>
<name>A0A7Y9WUY4_9BURK</name>
<organism evidence="3 4">
    <name type="scientific">Paraburkholderia bryophila</name>
    <dbReference type="NCBI Taxonomy" id="420952"/>
    <lineage>
        <taxon>Bacteria</taxon>
        <taxon>Pseudomonadati</taxon>
        <taxon>Pseudomonadota</taxon>
        <taxon>Betaproteobacteria</taxon>
        <taxon>Burkholderiales</taxon>
        <taxon>Burkholderiaceae</taxon>
        <taxon>Paraburkholderia</taxon>
    </lineage>
</organism>
<dbReference type="SUPFAM" id="SSF54506">
    <property type="entry name" value="Diaminopimelate epimerase-like"/>
    <property type="match status" value="2"/>
</dbReference>
<dbReference type="InterPro" id="IPR012709">
    <property type="entry name" value="PrpF"/>
</dbReference>
<dbReference type="RefSeq" id="WP_179746243.1">
    <property type="nucleotide sequence ID" value="NZ_JACCAS010000002.1"/>
</dbReference>